<evidence type="ECO:0000313" key="1">
    <source>
        <dbReference type="EMBL" id="QJD94440.1"/>
    </source>
</evidence>
<protein>
    <submittedName>
        <fullName evidence="1">Uncharacterized protein</fullName>
    </submittedName>
</protein>
<gene>
    <name evidence="1" type="ORF">HH214_00420</name>
</gene>
<name>A0A7L5DTL8_9SPHI</name>
<organism evidence="1 2">
    <name type="scientific">Mucilaginibacter robiniae</name>
    <dbReference type="NCBI Taxonomy" id="2728022"/>
    <lineage>
        <taxon>Bacteria</taxon>
        <taxon>Pseudomonadati</taxon>
        <taxon>Bacteroidota</taxon>
        <taxon>Sphingobacteriia</taxon>
        <taxon>Sphingobacteriales</taxon>
        <taxon>Sphingobacteriaceae</taxon>
        <taxon>Mucilaginibacter</taxon>
    </lineage>
</organism>
<evidence type="ECO:0000313" key="2">
    <source>
        <dbReference type="Proteomes" id="UP000503278"/>
    </source>
</evidence>
<reference evidence="1 2" key="1">
    <citation type="submission" date="2020-04" db="EMBL/GenBank/DDBJ databases">
        <title>Genome sequencing of novel species.</title>
        <authorList>
            <person name="Heo J."/>
            <person name="Kim S.-J."/>
            <person name="Kim J.-S."/>
            <person name="Hong S.-B."/>
            <person name="Kwon S.-W."/>
        </authorList>
    </citation>
    <scope>NUCLEOTIDE SEQUENCE [LARGE SCALE GENOMIC DNA]</scope>
    <source>
        <strain evidence="1 2">F39-2</strain>
    </source>
</reference>
<dbReference type="EMBL" id="CP051682">
    <property type="protein sequence ID" value="QJD94440.1"/>
    <property type="molecule type" value="Genomic_DNA"/>
</dbReference>
<dbReference type="Proteomes" id="UP000503278">
    <property type="component" value="Chromosome"/>
</dbReference>
<dbReference type="Pfam" id="PF17653">
    <property type="entry name" value="DUF5522"/>
    <property type="match status" value="1"/>
</dbReference>
<dbReference type="RefSeq" id="WP_169605459.1">
    <property type="nucleotide sequence ID" value="NZ_CP051682.1"/>
</dbReference>
<sequence>MLKAEIDYYINADGNYVFTREYHLKRGHCCKNKCLHCPWNFGRPKCVKVIKKK</sequence>
<keyword evidence="2" id="KW-1185">Reference proteome</keyword>
<dbReference type="KEGG" id="mrob:HH214_00420"/>
<dbReference type="InterPro" id="IPR040807">
    <property type="entry name" value="DUF5522"/>
</dbReference>
<proteinExistence type="predicted"/>
<accession>A0A7L5DTL8</accession>
<dbReference type="AlphaFoldDB" id="A0A7L5DTL8"/>